<dbReference type="KEGG" id="sfd:USDA257_c28330"/>
<dbReference type="InterPro" id="IPR024467">
    <property type="entry name" value="Xre/MbcA/ParS-like_toxin-bd"/>
</dbReference>
<organism evidence="2 3">
    <name type="scientific">Sinorhizobium fredii (strain USDA 257)</name>
    <dbReference type="NCBI Taxonomy" id="1185652"/>
    <lineage>
        <taxon>Bacteria</taxon>
        <taxon>Pseudomonadati</taxon>
        <taxon>Pseudomonadota</taxon>
        <taxon>Alphaproteobacteria</taxon>
        <taxon>Hyphomicrobiales</taxon>
        <taxon>Rhizobiaceae</taxon>
        <taxon>Sinorhizobium/Ensifer group</taxon>
        <taxon>Sinorhizobium</taxon>
    </lineage>
</organism>
<evidence type="ECO:0000259" key="1">
    <source>
        <dbReference type="Pfam" id="PF09722"/>
    </source>
</evidence>
<dbReference type="Pfam" id="PF09722">
    <property type="entry name" value="Xre_MbcA_ParS_C"/>
    <property type="match status" value="1"/>
</dbReference>
<name>I3X698_SINF2</name>
<gene>
    <name evidence="2" type="ORF">USDA257_c28330</name>
</gene>
<dbReference type="AlphaFoldDB" id="I3X698"/>
<evidence type="ECO:0000313" key="2">
    <source>
        <dbReference type="EMBL" id="AFL51404.1"/>
    </source>
</evidence>
<dbReference type="HOGENOM" id="CLU_135057_0_0_5"/>
<evidence type="ECO:0000313" key="3">
    <source>
        <dbReference type="Proteomes" id="UP000006180"/>
    </source>
</evidence>
<reference evidence="2 3" key="1">
    <citation type="journal article" date="2012" name="J. Bacteriol.">
        <title>Complete genome sequence of the broad-host-range strain Sinorhizobium fredii USDA257.</title>
        <authorList>
            <person name="Schuldes J."/>
            <person name="Rodriguez Orbegoso M."/>
            <person name="Schmeisser C."/>
            <person name="Krishnan H.B."/>
            <person name="Daniel R."/>
            <person name="Streit W.R."/>
        </authorList>
    </citation>
    <scope>NUCLEOTIDE SEQUENCE [LARGE SCALE GENOMIC DNA]</scope>
    <source>
        <strain evidence="2 3">USDA 257</strain>
    </source>
</reference>
<dbReference type="eggNOG" id="ENOG5031GPT">
    <property type="taxonomic scope" value="Bacteria"/>
</dbReference>
<dbReference type="Proteomes" id="UP000006180">
    <property type="component" value="Chromosome"/>
</dbReference>
<feature type="domain" description="Antitoxin Xre/MbcA/ParS-like toxin-binding" evidence="1">
    <location>
        <begin position="117"/>
        <end position="163"/>
    </location>
</feature>
<sequence>MQAMTPILKTMSSCAPCKTANSAIHFAHRMRFRIWQTARMVQAQKVRSENGPLVLSYMDRSGKIAVEQVADGFGMSKSQLAATAGLARETLYRTERSRGAKTQSRLREMLEIISRVTEWAGGKEQAMAWYRAQPLPAFGGRTAEALVKDGKAAAVRDYLDHMAVGGFA</sequence>
<proteinExistence type="predicted"/>
<dbReference type="EMBL" id="CP003563">
    <property type="protein sequence ID" value="AFL51404.1"/>
    <property type="molecule type" value="Genomic_DNA"/>
</dbReference>
<dbReference type="PATRIC" id="fig|1185652.3.peg.2946"/>
<dbReference type="STRING" id="1185652.USDA257_c28330"/>
<accession>I3X698</accession>
<protein>
    <recommendedName>
        <fullName evidence="1">Antitoxin Xre/MbcA/ParS-like toxin-binding domain-containing protein</fullName>
    </recommendedName>
</protein>